<dbReference type="EnsemblBacteria" id="ABD41023">
    <property type="protein sequence ID" value="ABD41023"/>
    <property type="gene ID" value="Mhun_1280"/>
</dbReference>
<dbReference type="SUPFAM" id="SSF46548">
    <property type="entry name" value="alpha-helical ferredoxin"/>
    <property type="match status" value="1"/>
</dbReference>
<dbReference type="Proteomes" id="UP000001941">
    <property type="component" value="Chromosome"/>
</dbReference>
<dbReference type="HOGENOM" id="CLU_081793_1_0_2"/>
<dbReference type="AlphaFoldDB" id="Q2FP27"/>
<dbReference type="eggNOG" id="arCOG02740">
    <property type="taxonomic scope" value="Archaea"/>
</dbReference>
<dbReference type="Gene3D" id="3.30.70.20">
    <property type="match status" value="1"/>
</dbReference>
<dbReference type="PANTHER" id="PTHR42827">
    <property type="entry name" value="IRON-SULFUR CLUSTER-BINDING PROTEIN-RELATED"/>
    <property type="match status" value="1"/>
</dbReference>
<dbReference type="InterPro" id="IPR017896">
    <property type="entry name" value="4Fe4S_Fe-S-bd"/>
</dbReference>
<evidence type="ECO:0000313" key="2">
    <source>
        <dbReference type="EMBL" id="ABD41023.1"/>
    </source>
</evidence>
<evidence type="ECO:0000259" key="1">
    <source>
        <dbReference type="PROSITE" id="PS51379"/>
    </source>
</evidence>
<dbReference type="STRING" id="323259.Mhun_1280"/>
<keyword evidence="3" id="KW-1185">Reference proteome</keyword>
<dbReference type="PROSITE" id="PS00198">
    <property type="entry name" value="4FE4S_FER_1"/>
    <property type="match status" value="1"/>
</dbReference>
<dbReference type="KEGG" id="mhu:Mhun_1280"/>
<sequence>MNNCFEEIQSLCRNHGTEYLGVADLTQVHDEVYRQGGDFVRSYSKAIVFGIVLQDSVVNLVTSDIQGAKSIYSHHAYQVINTRLDILTSRVADIIQKNGFSAFPVPASLRFDNERICSIFSHKLAARQAGFGWIGKSCMLITPEHGPRVRWGSVLTDAPFPAVSKPMDEQCGKCQACVDICPVQAFTGEPFREGESREVRYAAALCDQYFQNMKEHQEEPVCGLCLYVCPYGRKNR</sequence>
<dbReference type="RefSeq" id="WP_011448300.1">
    <property type="nucleotide sequence ID" value="NC_007796.1"/>
</dbReference>
<feature type="domain" description="4Fe-4S ferredoxin-type" evidence="1">
    <location>
        <begin position="159"/>
        <end position="191"/>
    </location>
</feature>
<reference evidence="3" key="1">
    <citation type="journal article" date="2016" name="Stand. Genomic Sci.">
        <title>Complete genome sequence of Methanospirillum hungatei type strain JF1.</title>
        <authorList>
            <person name="Gunsalus R.P."/>
            <person name="Cook L.E."/>
            <person name="Crable B."/>
            <person name="Rohlin L."/>
            <person name="McDonald E."/>
            <person name="Mouttaki H."/>
            <person name="Sieber J.R."/>
            <person name="Poweleit N."/>
            <person name="Zhou H."/>
            <person name="Lapidus A.L."/>
            <person name="Daligault H.E."/>
            <person name="Land M."/>
            <person name="Gilna P."/>
            <person name="Ivanova N."/>
            <person name="Kyrpides N."/>
            <person name="Culley D.E."/>
            <person name="McInerney M.J."/>
        </authorList>
    </citation>
    <scope>NUCLEOTIDE SEQUENCE [LARGE SCALE GENOMIC DNA]</scope>
    <source>
        <strain evidence="3">ATCC 27890 / DSM 864 / NBRC 100397 / JF-1</strain>
    </source>
</reference>
<dbReference type="GO" id="GO:0016491">
    <property type="term" value="F:oxidoreductase activity"/>
    <property type="evidence" value="ECO:0007669"/>
    <property type="project" value="UniProtKB-ARBA"/>
</dbReference>
<dbReference type="EMBL" id="CP000254">
    <property type="protein sequence ID" value="ABD41023.1"/>
    <property type="molecule type" value="Genomic_DNA"/>
</dbReference>
<dbReference type="Pfam" id="PF13484">
    <property type="entry name" value="Fer4_16"/>
    <property type="match status" value="1"/>
</dbReference>
<dbReference type="GeneID" id="3925001"/>
<name>Q2FP27_METHJ</name>
<dbReference type="InParanoid" id="Q2FP27"/>
<dbReference type="PANTHER" id="PTHR42827:SF1">
    <property type="entry name" value="IRON-SULFUR CLUSTER-BINDING PROTEIN"/>
    <property type="match status" value="1"/>
</dbReference>
<protein>
    <submittedName>
        <fullName evidence="2">4Fe-4S ferredoxin, iron-sulfur binding protein</fullName>
    </submittedName>
</protein>
<dbReference type="PROSITE" id="PS51379">
    <property type="entry name" value="4FE4S_FER_2"/>
    <property type="match status" value="1"/>
</dbReference>
<organism evidence="2 3">
    <name type="scientific">Methanospirillum hungatei JF-1 (strain ATCC 27890 / DSM 864 / NBRC 100397 / JF-1)</name>
    <dbReference type="NCBI Taxonomy" id="323259"/>
    <lineage>
        <taxon>Archaea</taxon>
        <taxon>Methanobacteriati</taxon>
        <taxon>Methanobacteriota</taxon>
        <taxon>Stenosarchaea group</taxon>
        <taxon>Methanomicrobia</taxon>
        <taxon>Methanomicrobiales</taxon>
        <taxon>Methanospirillaceae</taxon>
        <taxon>Methanospirillum</taxon>
    </lineage>
</organism>
<dbReference type="OrthoDB" id="23478at2157"/>
<gene>
    <name evidence="2" type="ordered locus">Mhun_1280</name>
</gene>
<proteinExistence type="predicted"/>
<evidence type="ECO:0000313" key="3">
    <source>
        <dbReference type="Proteomes" id="UP000001941"/>
    </source>
</evidence>
<accession>Q2FP27</accession>
<dbReference type="InterPro" id="IPR017900">
    <property type="entry name" value="4Fe4S_Fe_S_CS"/>
</dbReference>